<proteinExistence type="inferred from homology"/>
<keyword evidence="6 7" id="KW-0472">Membrane</keyword>
<sequence>MPHETELIGTVAVGLTAAFAFALVAVRLRLPPIVGYLLAGVAVGPFTPGFVADAHLAPQLAEIGVILLMFGVGVHFSPGDLLAVRGIALPGALGQIAAATALGVGVSSLWGWSLGEGLVFGLALSVASTVVLLRALEERSAVATPSGRVAVGWLLVEDLAMVVALVLLPTLAGPLGGTAPAAGEGGLLATLALTLGKVALFAALMFAVGWRIVPWLLHRVARIGSRELFLLATLAAALGIAFAGAEFFGVSFALGAFVAGLVVGQSEVGHEAGEQVVPLQDAFAVLFFVSVGMLIEPAFLLDAPGRILAVAAIVVVGKTAAAFLIVLLLRGGLDKAVVVGAALAQIGEFSFILASLGRSLDLLPPDGYNLILAGALVSITLNPLLFRLADGAAARAGARQGVTASASTRSGT</sequence>
<dbReference type="InterPro" id="IPR038770">
    <property type="entry name" value="Na+/solute_symporter_sf"/>
</dbReference>
<accession>A0A6J4VR03</accession>
<feature type="transmembrane region" description="Helical" evidence="7">
    <location>
        <begin position="6"/>
        <end position="26"/>
    </location>
</feature>
<feature type="transmembrane region" description="Helical" evidence="7">
    <location>
        <begin position="33"/>
        <end position="51"/>
    </location>
</feature>
<keyword evidence="5 7" id="KW-1133">Transmembrane helix</keyword>
<gene>
    <name evidence="9" type="ORF">AVDCRST_MAG19-4587</name>
</gene>
<dbReference type="GO" id="GO:0016020">
    <property type="term" value="C:membrane"/>
    <property type="evidence" value="ECO:0007669"/>
    <property type="project" value="UniProtKB-SubCell"/>
</dbReference>
<feature type="transmembrane region" description="Helical" evidence="7">
    <location>
        <begin position="188"/>
        <end position="208"/>
    </location>
</feature>
<keyword evidence="4 7" id="KW-0812">Transmembrane</keyword>
<dbReference type="PANTHER" id="PTHR42751:SF1">
    <property type="entry name" value="CATION_PROTON ANTIPORTER YBAL-RELATED"/>
    <property type="match status" value="1"/>
</dbReference>
<comment type="similarity">
    <text evidence="2">Belongs to the monovalent cation:proton antiporter 2 (CPA2) transporter (TC 2.A.37) family.</text>
</comment>
<evidence type="ECO:0000256" key="6">
    <source>
        <dbReference type="ARBA" id="ARBA00023136"/>
    </source>
</evidence>
<evidence type="ECO:0000256" key="4">
    <source>
        <dbReference type="ARBA" id="ARBA00022692"/>
    </source>
</evidence>
<evidence type="ECO:0000256" key="5">
    <source>
        <dbReference type="ARBA" id="ARBA00022989"/>
    </source>
</evidence>
<evidence type="ECO:0000259" key="8">
    <source>
        <dbReference type="Pfam" id="PF00999"/>
    </source>
</evidence>
<evidence type="ECO:0000313" key="9">
    <source>
        <dbReference type="EMBL" id="CAA9585570.1"/>
    </source>
</evidence>
<evidence type="ECO:0000256" key="3">
    <source>
        <dbReference type="ARBA" id="ARBA00022448"/>
    </source>
</evidence>
<dbReference type="AlphaFoldDB" id="A0A6J4VR03"/>
<evidence type="ECO:0000256" key="2">
    <source>
        <dbReference type="ARBA" id="ARBA00005551"/>
    </source>
</evidence>
<dbReference type="PANTHER" id="PTHR42751">
    <property type="entry name" value="SODIUM/HYDROGEN EXCHANGER FAMILY/TRKA DOMAIN PROTEIN"/>
    <property type="match status" value="1"/>
</dbReference>
<dbReference type="Gene3D" id="1.20.1530.20">
    <property type="match status" value="1"/>
</dbReference>
<feature type="transmembrane region" description="Helical" evidence="7">
    <location>
        <begin position="148"/>
        <end position="168"/>
    </location>
</feature>
<dbReference type="GO" id="GO:0015297">
    <property type="term" value="F:antiporter activity"/>
    <property type="evidence" value="ECO:0007669"/>
    <property type="project" value="InterPro"/>
</dbReference>
<keyword evidence="3" id="KW-0813">Transport</keyword>
<feature type="transmembrane region" description="Helical" evidence="7">
    <location>
        <begin position="336"/>
        <end position="356"/>
    </location>
</feature>
<feature type="transmembrane region" description="Helical" evidence="7">
    <location>
        <begin position="57"/>
        <end position="76"/>
    </location>
</feature>
<dbReference type="Pfam" id="PF00999">
    <property type="entry name" value="Na_H_Exchanger"/>
    <property type="match status" value="1"/>
</dbReference>
<dbReference type="GO" id="GO:1902600">
    <property type="term" value="P:proton transmembrane transport"/>
    <property type="evidence" value="ECO:0007669"/>
    <property type="project" value="InterPro"/>
</dbReference>
<feature type="transmembrane region" description="Helical" evidence="7">
    <location>
        <begin position="228"/>
        <end position="245"/>
    </location>
</feature>
<feature type="transmembrane region" description="Helical" evidence="7">
    <location>
        <begin position="368"/>
        <end position="389"/>
    </location>
</feature>
<dbReference type="InterPro" id="IPR006153">
    <property type="entry name" value="Cation/H_exchanger_TM"/>
</dbReference>
<evidence type="ECO:0000256" key="7">
    <source>
        <dbReference type="SAM" id="Phobius"/>
    </source>
</evidence>
<evidence type="ECO:0000256" key="1">
    <source>
        <dbReference type="ARBA" id="ARBA00004141"/>
    </source>
</evidence>
<protein>
    <submittedName>
        <fullName evidence="9">Inner membrane protein YbaL, KefB/KefC family</fullName>
    </submittedName>
</protein>
<feature type="domain" description="Cation/H+ exchanger transmembrane" evidence="8">
    <location>
        <begin position="15"/>
        <end position="386"/>
    </location>
</feature>
<organism evidence="9">
    <name type="scientific">uncultured Thermomicrobiales bacterium</name>
    <dbReference type="NCBI Taxonomy" id="1645740"/>
    <lineage>
        <taxon>Bacteria</taxon>
        <taxon>Pseudomonadati</taxon>
        <taxon>Thermomicrobiota</taxon>
        <taxon>Thermomicrobia</taxon>
        <taxon>Thermomicrobiales</taxon>
        <taxon>environmental samples</taxon>
    </lineage>
</organism>
<feature type="transmembrane region" description="Helical" evidence="7">
    <location>
        <begin position="307"/>
        <end position="329"/>
    </location>
</feature>
<comment type="subcellular location">
    <subcellularLocation>
        <location evidence="1">Membrane</location>
        <topology evidence="1">Multi-pass membrane protein</topology>
    </subcellularLocation>
</comment>
<name>A0A6J4VR03_9BACT</name>
<dbReference type="EMBL" id="CADCWL010000252">
    <property type="protein sequence ID" value="CAA9585570.1"/>
    <property type="molecule type" value="Genomic_DNA"/>
</dbReference>
<feature type="transmembrane region" description="Helical" evidence="7">
    <location>
        <begin position="118"/>
        <end position="136"/>
    </location>
</feature>
<feature type="transmembrane region" description="Helical" evidence="7">
    <location>
        <begin position="88"/>
        <end position="112"/>
    </location>
</feature>
<reference evidence="9" key="1">
    <citation type="submission" date="2020-02" db="EMBL/GenBank/DDBJ databases">
        <authorList>
            <person name="Meier V. D."/>
        </authorList>
    </citation>
    <scope>NUCLEOTIDE SEQUENCE</scope>
    <source>
        <strain evidence="9">AVDCRST_MAG19</strain>
    </source>
</reference>